<dbReference type="AlphaFoldDB" id="A0A9N9CV11"/>
<dbReference type="EMBL" id="CAJVQA010005098">
    <property type="protein sequence ID" value="CAG8613045.1"/>
    <property type="molecule type" value="Genomic_DNA"/>
</dbReference>
<accession>A0A9N9CV11</accession>
<organism evidence="2 3">
    <name type="scientific">Cetraspora pellucida</name>
    <dbReference type="NCBI Taxonomy" id="1433469"/>
    <lineage>
        <taxon>Eukaryota</taxon>
        <taxon>Fungi</taxon>
        <taxon>Fungi incertae sedis</taxon>
        <taxon>Mucoromycota</taxon>
        <taxon>Glomeromycotina</taxon>
        <taxon>Glomeromycetes</taxon>
        <taxon>Diversisporales</taxon>
        <taxon>Gigasporaceae</taxon>
        <taxon>Cetraspora</taxon>
    </lineage>
</organism>
<proteinExistence type="predicted"/>
<reference evidence="2" key="1">
    <citation type="submission" date="2021-06" db="EMBL/GenBank/DDBJ databases">
        <authorList>
            <person name="Kallberg Y."/>
            <person name="Tangrot J."/>
            <person name="Rosling A."/>
        </authorList>
    </citation>
    <scope>NUCLEOTIDE SEQUENCE</scope>
    <source>
        <strain evidence="2">FL966</strain>
    </source>
</reference>
<evidence type="ECO:0000313" key="3">
    <source>
        <dbReference type="Proteomes" id="UP000789759"/>
    </source>
</evidence>
<evidence type="ECO:0000313" key="2">
    <source>
        <dbReference type="EMBL" id="CAG8613045.1"/>
    </source>
</evidence>
<sequence>MPTNADQCRPMSKDSHNTQYPTILDYNPKIFLRSSYNLGLQIDT</sequence>
<keyword evidence="3" id="KW-1185">Reference proteome</keyword>
<dbReference type="Proteomes" id="UP000789759">
    <property type="component" value="Unassembled WGS sequence"/>
</dbReference>
<name>A0A9N9CV11_9GLOM</name>
<protein>
    <submittedName>
        <fullName evidence="2">526_t:CDS:1</fullName>
    </submittedName>
</protein>
<feature type="region of interest" description="Disordered" evidence="1">
    <location>
        <begin position="1"/>
        <end position="20"/>
    </location>
</feature>
<comment type="caution">
    <text evidence="2">The sequence shown here is derived from an EMBL/GenBank/DDBJ whole genome shotgun (WGS) entry which is preliminary data.</text>
</comment>
<gene>
    <name evidence="2" type="ORF">CPELLU_LOCUS7549</name>
</gene>
<evidence type="ECO:0000256" key="1">
    <source>
        <dbReference type="SAM" id="MobiDB-lite"/>
    </source>
</evidence>